<gene>
    <name evidence="3" type="ORF">D9Q98_003162</name>
</gene>
<proteinExistence type="predicted"/>
<feature type="domain" description="Protein kinase" evidence="2">
    <location>
        <begin position="1"/>
        <end position="323"/>
    </location>
</feature>
<dbReference type="SMART" id="SM00220">
    <property type="entry name" value="S_TKc"/>
    <property type="match status" value="1"/>
</dbReference>
<reference evidence="3" key="1">
    <citation type="journal article" date="2019" name="Plant J.">
        <title>Chlorella vulgaris genome assembly and annotation reveals the molecular basis for metabolic acclimation to high light conditions.</title>
        <authorList>
            <person name="Cecchin M."/>
            <person name="Marcolungo L."/>
            <person name="Rossato M."/>
            <person name="Girolomoni L."/>
            <person name="Cosentino E."/>
            <person name="Cuine S."/>
            <person name="Li-Beisson Y."/>
            <person name="Delledonne M."/>
            <person name="Ballottari M."/>
        </authorList>
    </citation>
    <scope>NUCLEOTIDE SEQUENCE</scope>
    <source>
        <strain evidence="3">211/11P</strain>
    </source>
</reference>
<dbReference type="PROSITE" id="PS50011">
    <property type="entry name" value="PROTEIN_KINASE_DOM"/>
    <property type="match status" value="1"/>
</dbReference>
<dbReference type="Pfam" id="PF07714">
    <property type="entry name" value="PK_Tyr_Ser-Thr"/>
    <property type="match status" value="1"/>
</dbReference>
<feature type="region of interest" description="Disordered" evidence="1">
    <location>
        <begin position="50"/>
        <end position="92"/>
    </location>
</feature>
<dbReference type="GO" id="GO:0005737">
    <property type="term" value="C:cytoplasm"/>
    <property type="evidence" value="ECO:0007669"/>
    <property type="project" value="TreeGrafter"/>
</dbReference>
<dbReference type="InterPro" id="IPR000719">
    <property type="entry name" value="Prot_kinase_dom"/>
</dbReference>
<dbReference type="GO" id="GO:0007165">
    <property type="term" value="P:signal transduction"/>
    <property type="evidence" value="ECO:0007669"/>
    <property type="project" value="TreeGrafter"/>
</dbReference>
<evidence type="ECO:0000259" key="2">
    <source>
        <dbReference type="PROSITE" id="PS50011"/>
    </source>
</evidence>
<reference evidence="3" key="2">
    <citation type="submission" date="2020-11" db="EMBL/GenBank/DDBJ databases">
        <authorList>
            <person name="Cecchin M."/>
            <person name="Marcolungo L."/>
            <person name="Rossato M."/>
            <person name="Girolomoni L."/>
            <person name="Cosentino E."/>
            <person name="Cuine S."/>
            <person name="Li-Beisson Y."/>
            <person name="Delledonne M."/>
            <person name="Ballottari M."/>
        </authorList>
    </citation>
    <scope>NUCLEOTIDE SEQUENCE</scope>
    <source>
        <strain evidence="3">211/11P</strain>
        <tissue evidence="3">Whole cell</tissue>
    </source>
</reference>
<dbReference type="InterPro" id="IPR008271">
    <property type="entry name" value="Ser/Thr_kinase_AS"/>
</dbReference>
<dbReference type="EMBL" id="SIDB01000004">
    <property type="protein sequence ID" value="KAI3433344.1"/>
    <property type="molecule type" value="Genomic_DNA"/>
</dbReference>
<evidence type="ECO:0000256" key="1">
    <source>
        <dbReference type="SAM" id="MobiDB-lite"/>
    </source>
</evidence>
<dbReference type="InterPro" id="IPR011009">
    <property type="entry name" value="Kinase-like_dom_sf"/>
</dbReference>
<dbReference type="InterPro" id="IPR001245">
    <property type="entry name" value="Ser-Thr/Tyr_kinase_cat_dom"/>
</dbReference>
<name>A0A9D4TSI2_CHLVU</name>
<dbReference type="PANTHER" id="PTHR23257:SF963">
    <property type="entry name" value="AT08303P"/>
    <property type="match status" value="1"/>
</dbReference>
<organism evidence="3 4">
    <name type="scientific">Chlorella vulgaris</name>
    <name type="common">Green alga</name>
    <dbReference type="NCBI Taxonomy" id="3077"/>
    <lineage>
        <taxon>Eukaryota</taxon>
        <taxon>Viridiplantae</taxon>
        <taxon>Chlorophyta</taxon>
        <taxon>core chlorophytes</taxon>
        <taxon>Trebouxiophyceae</taxon>
        <taxon>Chlorellales</taxon>
        <taxon>Chlorellaceae</taxon>
        <taxon>Chlorella clade</taxon>
        <taxon>Chlorella</taxon>
    </lineage>
</organism>
<dbReference type="GO" id="GO:0005524">
    <property type="term" value="F:ATP binding"/>
    <property type="evidence" value="ECO:0007669"/>
    <property type="project" value="InterPro"/>
</dbReference>
<dbReference type="PIRSF" id="PIRSF000654">
    <property type="entry name" value="Integrin-linked_kinase"/>
    <property type="match status" value="1"/>
</dbReference>
<dbReference type="InterPro" id="IPR050167">
    <property type="entry name" value="Ser_Thr_protein_kinase"/>
</dbReference>
<accession>A0A9D4TSI2</accession>
<feature type="compositionally biased region" description="Low complexity" evidence="1">
    <location>
        <begin position="81"/>
        <end position="91"/>
    </location>
</feature>
<protein>
    <recommendedName>
        <fullName evidence="2">Protein kinase domain-containing protein</fullName>
    </recommendedName>
</protein>
<dbReference type="GO" id="GO:0004672">
    <property type="term" value="F:protein kinase activity"/>
    <property type="evidence" value="ECO:0007669"/>
    <property type="project" value="InterPro"/>
</dbReference>
<dbReference type="OrthoDB" id="513688at2759"/>
<comment type="caution">
    <text evidence="3">The sequence shown here is derived from an EMBL/GenBank/DDBJ whole genome shotgun (WGS) entry which is preliminary data.</text>
</comment>
<evidence type="ECO:0000313" key="3">
    <source>
        <dbReference type="EMBL" id="KAI3433344.1"/>
    </source>
</evidence>
<dbReference type="Proteomes" id="UP001055712">
    <property type="component" value="Unassembled WGS sequence"/>
</dbReference>
<dbReference type="AlphaFoldDB" id="A0A9D4TSI2"/>
<sequence length="330" mass="35813">MLHVCRADECSSVNRGAIVDLIREADLLSCMRHPNVVWVYGIVLPPLPDDEQEARGPGQAGSHGDSAECAPEDVSRATDRAASGGASSSASRPKSDVVDVIASGIRRSGVAPGVVRPPALVTEYMAGGSLKMALARRADIVAGPLTRVVLALDAAKGMEYLHSKSLVHFDLKTANLLLGHRDRRPICKVADFGLSKQKMDTFVTGVSSQRGTLPWTAPEILRTPEAVTEKVDVFSFGIVMWELDTGLEPYHGQNYHALLLRLANPREQLRPPLPGGPDWEGDVPPELAPGWRALMQRCWAEDPTCRPPFSEIIQELRCMASALKANRDNC</sequence>
<dbReference type="PROSITE" id="PS00108">
    <property type="entry name" value="PROTEIN_KINASE_ST"/>
    <property type="match status" value="1"/>
</dbReference>
<dbReference type="SUPFAM" id="SSF56112">
    <property type="entry name" value="Protein kinase-like (PK-like)"/>
    <property type="match status" value="1"/>
</dbReference>
<evidence type="ECO:0000313" key="4">
    <source>
        <dbReference type="Proteomes" id="UP001055712"/>
    </source>
</evidence>
<dbReference type="Gene3D" id="1.10.510.10">
    <property type="entry name" value="Transferase(Phosphotransferase) domain 1"/>
    <property type="match status" value="1"/>
</dbReference>
<keyword evidence="4" id="KW-1185">Reference proteome</keyword>
<dbReference type="PANTHER" id="PTHR23257">
    <property type="entry name" value="SERINE-THREONINE PROTEIN KINASE"/>
    <property type="match status" value="1"/>
</dbReference>